<dbReference type="Gene3D" id="3.40.190.150">
    <property type="entry name" value="Bordetella uptake gene, domain 1"/>
    <property type="match status" value="1"/>
</dbReference>
<protein>
    <submittedName>
        <fullName evidence="3">Exported protein</fullName>
    </submittedName>
</protein>
<dbReference type="InterPro" id="IPR005064">
    <property type="entry name" value="BUG"/>
</dbReference>
<dbReference type="Proteomes" id="UP000831327">
    <property type="component" value="Chromosome"/>
</dbReference>
<dbReference type="EMBL" id="AP025637">
    <property type="protein sequence ID" value="BDG70949.1"/>
    <property type="molecule type" value="Genomic_DNA"/>
</dbReference>
<dbReference type="Pfam" id="PF03401">
    <property type="entry name" value="TctC"/>
    <property type="match status" value="1"/>
</dbReference>
<proteinExistence type="inferred from homology"/>
<gene>
    <name evidence="3" type="ORF">Rmf_08780</name>
</gene>
<evidence type="ECO:0000256" key="2">
    <source>
        <dbReference type="SAM" id="SignalP"/>
    </source>
</evidence>
<dbReference type="InterPro" id="IPR042100">
    <property type="entry name" value="Bug_dom1"/>
</dbReference>
<feature type="chain" id="PRO_5046531699" evidence="2">
    <location>
        <begin position="24"/>
        <end position="314"/>
    </location>
</feature>
<name>A0ABM7XZM7_9PROT</name>
<evidence type="ECO:0000313" key="4">
    <source>
        <dbReference type="Proteomes" id="UP000831327"/>
    </source>
</evidence>
<comment type="similarity">
    <text evidence="1">Belongs to the UPF0065 (bug) family.</text>
</comment>
<reference evidence="3 4" key="1">
    <citation type="journal article" date="2016" name="Microbes Environ.">
        <title>Phylogenetically diverse aerobic anoxygenic phototrophic bacteria isolated from epilithic biofilms in Tama river, Japan.</title>
        <authorList>
            <person name="Hirose S."/>
            <person name="Matsuura K."/>
            <person name="Haruta S."/>
        </authorList>
    </citation>
    <scope>NUCLEOTIDE SEQUENCE [LARGE SCALE GENOMIC DNA]</scope>
    <source>
        <strain evidence="3 4">S08</strain>
    </source>
</reference>
<organism evidence="3 4">
    <name type="scientific">Roseomonas fluvialis</name>
    <dbReference type="NCBI Taxonomy" id="1750527"/>
    <lineage>
        <taxon>Bacteria</taxon>
        <taxon>Pseudomonadati</taxon>
        <taxon>Pseudomonadota</taxon>
        <taxon>Alphaproteobacteria</taxon>
        <taxon>Acetobacterales</taxon>
        <taxon>Roseomonadaceae</taxon>
        <taxon>Roseomonas</taxon>
    </lineage>
</organism>
<sequence>MNSIHRRSLAALALASLPAAAHAQPVPTLDLLIGRGGPAAGAGVLDEALCQALGQVRRGRVALRADGRAIPDTIAAPPDGSTLLLTDDIATFFRPTTRAILPDRMHDLVPVTMVFRFPSVLLAKVELGVSDLAALLRLAGREPDSVAVRVGPTLRSEGVAMALVESAAGVRFSLVDFGVRGRGSPPRWDLAVESPSAATPRPPGGPALRPIAVTTPRRVARLPTVPSFTELGQPGFEAIGWWGVFAPPGTTPETCDGLHRDIARACALPAVRQAVAGWYAETPVMPPAEFAALLAQERPRITALAPRLRRSMLG</sequence>
<dbReference type="PANTHER" id="PTHR42928">
    <property type="entry name" value="TRICARBOXYLATE-BINDING PROTEIN"/>
    <property type="match status" value="1"/>
</dbReference>
<feature type="signal peptide" evidence="2">
    <location>
        <begin position="1"/>
        <end position="23"/>
    </location>
</feature>
<dbReference type="PANTHER" id="PTHR42928:SF5">
    <property type="entry name" value="BLR1237 PROTEIN"/>
    <property type="match status" value="1"/>
</dbReference>
<accession>A0ABM7XZM7</accession>
<keyword evidence="4" id="KW-1185">Reference proteome</keyword>
<keyword evidence="2" id="KW-0732">Signal</keyword>
<dbReference type="Gene3D" id="3.40.190.10">
    <property type="entry name" value="Periplasmic binding protein-like II"/>
    <property type="match status" value="1"/>
</dbReference>
<evidence type="ECO:0000313" key="3">
    <source>
        <dbReference type="EMBL" id="BDG70949.1"/>
    </source>
</evidence>
<evidence type="ECO:0000256" key="1">
    <source>
        <dbReference type="ARBA" id="ARBA00006987"/>
    </source>
</evidence>